<keyword evidence="2" id="KW-1185">Reference proteome</keyword>
<evidence type="ECO:0000313" key="1">
    <source>
        <dbReference type="EMBL" id="KAJ7722792.1"/>
    </source>
</evidence>
<dbReference type="EMBL" id="JARKIB010000216">
    <property type="protein sequence ID" value="KAJ7722792.1"/>
    <property type="molecule type" value="Genomic_DNA"/>
</dbReference>
<proteinExistence type="predicted"/>
<protein>
    <submittedName>
        <fullName evidence="1">Uncharacterized protein</fullName>
    </submittedName>
</protein>
<gene>
    <name evidence="1" type="ORF">B0H16DRAFT_1737521</name>
</gene>
<dbReference type="AlphaFoldDB" id="A0AAD7HKG6"/>
<dbReference type="Proteomes" id="UP001215598">
    <property type="component" value="Unassembled WGS sequence"/>
</dbReference>
<organism evidence="1 2">
    <name type="scientific">Mycena metata</name>
    <dbReference type="NCBI Taxonomy" id="1033252"/>
    <lineage>
        <taxon>Eukaryota</taxon>
        <taxon>Fungi</taxon>
        <taxon>Dikarya</taxon>
        <taxon>Basidiomycota</taxon>
        <taxon>Agaricomycotina</taxon>
        <taxon>Agaricomycetes</taxon>
        <taxon>Agaricomycetidae</taxon>
        <taxon>Agaricales</taxon>
        <taxon>Marasmiineae</taxon>
        <taxon>Mycenaceae</taxon>
        <taxon>Mycena</taxon>
    </lineage>
</organism>
<accession>A0AAD7HKG6</accession>
<evidence type="ECO:0000313" key="2">
    <source>
        <dbReference type="Proteomes" id="UP001215598"/>
    </source>
</evidence>
<sequence>MNAQTARSFEARTGTTIPRASTSNVLSRSLTVVTFGDVAPSEAKIFTQAGLLHASKGEKAPERKARQDKSDHRIATNFVSILHHIEELERKGNAQHHEVLIRLQDIEHNAPTGASPESLATLQADIAAIKARANQGR</sequence>
<reference evidence="1" key="1">
    <citation type="submission" date="2023-03" db="EMBL/GenBank/DDBJ databases">
        <title>Massive genome expansion in bonnet fungi (Mycena s.s.) driven by repeated elements and novel gene families across ecological guilds.</title>
        <authorList>
            <consortium name="Lawrence Berkeley National Laboratory"/>
            <person name="Harder C.B."/>
            <person name="Miyauchi S."/>
            <person name="Viragh M."/>
            <person name="Kuo A."/>
            <person name="Thoen E."/>
            <person name="Andreopoulos B."/>
            <person name="Lu D."/>
            <person name="Skrede I."/>
            <person name="Drula E."/>
            <person name="Henrissat B."/>
            <person name="Morin E."/>
            <person name="Kohler A."/>
            <person name="Barry K."/>
            <person name="LaButti K."/>
            <person name="Morin E."/>
            <person name="Salamov A."/>
            <person name="Lipzen A."/>
            <person name="Mereny Z."/>
            <person name="Hegedus B."/>
            <person name="Baldrian P."/>
            <person name="Stursova M."/>
            <person name="Weitz H."/>
            <person name="Taylor A."/>
            <person name="Grigoriev I.V."/>
            <person name="Nagy L.G."/>
            <person name="Martin F."/>
            <person name="Kauserud H."/>
        </authorList>
    </citation>
    <scope>NUCLEOTIDE SEQUENCE</scope>
    <source>
        <strain evidence="1">CBHHK182m</strain>
    </source>
</reference>
<comment type="caution">
    <text evidence="1">The sequence shown here is derived from an EMBL/GenBank/DDBJ whole genome shotgun (WGS) entry which is preliminary data.</text>
</comment>
<name>A0AAD7HKG6_9AGAR</name>